<keyword evidence="3" id="KW-0808">Transferase</keyword>
<evidence type="ECO:0000256" key="5">
    <source>
        <dbReference type="SAM" id="MobiDB-lite"/>
    </source>
</evidence>
<dbReference type="FunFam" id="3.40.366.10:FF:000002">
    <property type="entry name" value="Probable polyketide synthase 2"/>
    <property type="match status" value="1"/>
</dbReference>
<dbReference type="InterPro" id="IPR014043">
    <property type="entry name" value="Acyl_transferase_dom"/>
</dbReference>
<dbReference type="GO" id="GO:0006633">
    <property type="term" value="P:fatty acid biosynthetic process"/>
    <property type="evidence" value="ECO:0007669"/>
    <property type="project" value="InterPro"/>
</dbReference>
<feature type="domain" description="Carrier" evidence="6">
    <location>
        <begin position="1658"/>
        <end position="1734"/>
    </location>
</feature>
<dbReference type="InterPro" id="IPR049900">
    <property type="entry name" value="PKS_mFAS_DH"/>
</dbReference>
<evidence type="ECO:0000259" key="7">
    <source>
        <dbReference type="PROSITE" id="PS52004"/>
    </source>
</evidence>
<dbReference type="InterPro" id="IPR036736">
    <property type="entry name" value="ACP-like_sf"/>
</dbReference>
<dbReference type="FunFam" id="3.10.129.110:FF:000001">
    <property type="entry name" value="Sterigmatocystin biosynthesis polyketide synthase"/>
    <property type="match status" value="1"/>
</dbReference>
<dbReference type="SUPFAM" id="SSF53474">
    <property type="entry name" value="alpha/beta-Hydrolases"/>
    <property type="match status" value="1"/>
</dbReference>
<dbReference type="GO" id="GO:0044550">
    <property type="term" value="P:secondary metabolite biosynthetic process"/>
    <property type="evidence" value="ECO:0007669"/>
    <property type="project" value="TreeGrafter"/>
</dbReference>
<proteinExistence type="predicted"/>
<protein>
    <submittedName>
        <fullName evidence="9">BcPKS13, polyketide synthase</fullName>
    </submittedName>
</protein>
<feature type="active site" description="Proton donor; for dehydratase activity" evidence="4">
    <location>
        <position position="1506"/>
    </location>
</feature>
<dbReference type="FunFam" id="3.40.47.10:FF:000031">
    <property type="entry name" value="Sterigmatocystin biosynthesis polyketide synthase"/>
    <property type="match status" value="1"/>
</dbReference>
<dbReference type="OrthoDB" id="329835at2759"/>
<name>A0A2J6R8L3_HYAVF</name>
<dbReference type="Gene3D" id="3.40.366.10">
    <property type="entry name" value="Malonyl-Coenzyme A Acyl Carrier Protein, domain 2"/>
    <property type="match status" value="2"/>
</dbReference>
<dbReference type="SUPFAM" id="SSF55048">
    <property type="entry name" value="Probable ACP-binding domain of malonyl-CoA ACP transacylase"/>
    <property type="match status" value="1"/>
</dbReference>
<dbReference type="EMBL" id="KZ613953">
    <property type="protein sequence ID" value="PMD34836.1"/>
    <property type="molecule type" value="Genomic_DNA"/>
</dbReference>
<keyword evidence="10" id="KW-1185">Reference proteome</keyword>
<dbReference type="PROSITE" id="PS00606">
    <property type="entry name" value="KS3_1"/>
    <property type="match status" value="1"/>
</dbReference>
<dbReference type="InterPro" id="IPR009081">
    <property type="entry name" value="PP-bd_ACP"/>
</dbReference>
<feature type="region of interest" description="N-terminal hotdog fold" evidence="4">
    <location>
        <begin position="1286"/>
        <end position="1420"/>
    </location>
</feature>
<dbReference type="PROSITE" id="PS52004">
    <property type="entry name" value="KS3_2"/>
    <property type="match status" value="1"/>
</dbReference>
<dbReference type="InterPro" id="IPR001227">
    <property type="entry name" value="Ac_transferase_dom_sf"/>
</dbReference>
<feature type="domain" description="Ketosynthase family 3 (KS3)" evidence="7">
    <location>
        <begin position="373"/>
        <end position="808"/>
    </location>
</feature>
<dbReference type="InterPro" id="IPR014030">
    <property type="entry name" value="Ketoacyl_synth_N"/>
</dbReference>
<feature type="domain" description="Carrier" evidence="6">
    <location>
        <begin position="1780"/>
        <end position="1857"/>
    </location>
</feature>
<dbReference type="GO" id="GO:0031177">
    <property type="term" value="F:phosphopantetheine binding"/>
    <property type="evidence" value="ECO:0007669"/>
    <property type="project" value="InterPro"/>
</dbReference>
<dbReference type="Pfam" id="PF00975">
    <property type="entry name" value="Thioesterase"/>
    <property type="match status" value="1"/>
</dbReference>
<feature type="region of interest" description="C-terminal hotdog fold" evidence="4">
    <location>
        <begin position="1446"/>
        <end position="1596"/>
    </location>
</feature>
<dbReference type="Gene3D" id="3.40.50.1820">
    <property type="entry name" value="alpha/beta hydrolase"/>
    <property type="match status" value="1"/>
</dbReference>
<dbReference type="InterPro" id="IPR020806">
    <property type="entry name" value="PKS_PP-bd"/>
</dbReference>
<dbReference type="InterPro" id="IPR016036">
    <property type="entry name" value="Malonyl_transacylase_ACP-bd"/>
</dbReference>
<organism evidence="9 10">
    <name type="scientific">Hyaloscypha variabilis (strain UAMH 11265 / GT02V1 / F)</name>
    <name type="common">Meliniomyces variabilis</name>
    <dbReference type="NCBI Taxonomy" id="1149755"/>
    <lineage>
        <taxon>Eukaryota</taxon>
        <taxon>Fungi</taxon>
        <taxon>Dikarya</taxon>
        <taxon>Ascomycota</taxon>
        <taxon>Pezizomycotina</taxon>
        <taxon>Leotiomycetes</taxon>
        <taxon>Helotiales</taxon>
        <taxon>Hyaloscyphaceae</taxon>
        <taxon>Hyaloscypha</taxon>
        <taxon>Hyaloscypha variabilis</taxon>
    </lineage>
</organism>
<dbReference type="Pfam" id="PF14765">
    <property type="entry name" value="PS-DH"/>
    <property type="match status" value="1"/>
</dbReference>
<dbReference type="Gene3D" id="3.30.70.3290">
    <property type="match status" value="1"/>
</dbReference>
<dbReference type="Gene3D" id="3.10.129.110">
    <property type="entry name" value="Polyketide synthase dehydratase"/>
    <property type="match status" value="1"/>
</dbReference>
<dbReference type="Pfam" id="PF00109">
    <property type="entry name" value="ketoacyl-synt"/>
    <property type="match status" value="1"/>
</dbReference>
<dbReference type="SMART" id="SM00825">
    <property type="entry name" value="PKS_KS"/>
    <property type="match status" value="1"/>
</dbReference>
<dbReference type="Pfam" id="PF22621">
    <property type="entry name" value="CurL-like_PKS_C"/>
    <property type="match status" value="1"/>
</dbReference>
<evidence type="ECO:0000256" key="3">
    <source>
        <dbReference type="ARBA" id="ARBA00022679"/>
    </source>
</evidence>
<keyword evidence="2" id="KW-0597">Phosphoprotein</keyword>
<dbReference type="SUPFAM" id="SSF47336">
    <property type="entry name" value="ACP-like"/>
    <property type="match status" value="2"/>
</dbReference>
<dbReference type="PROSITE" id="PS50075">
    <property type="entry name" value="CARRIER"/>
    <property type="match status" value="2"/>
</dbReference>
<feature type="active site" description="Proton acceptor; for dehydratase activity" evidence="4">
    <location>
        <position position="1318"/>
    </location>
</feature>
<dbReference type="NCBIfam" id="TIGR04532">
    <property type="entry name" value="PT_fungal_PKS"/>
    <property type="match status" value="1"/>
</dbReference>
<dbReference type="InterPro" id="IPR014031">
    <property type="entry name" value="Ketoacyl_synth_C"/>
</dbReference>
<dbReference type="InterPro" id="IPR032088">
    <property type="entry name" value="SAT"/>
</dbReference>
<feature type="region of interest" description="Disordered" evidence="5">
    <location>
        <begin position="1602"/>
        <end position="1628"/>
    </location>
</feature>
<dbReference type="PROSITE" id="PS52019">
    <property type="entry name" value="PKS_MFAS_DH"/>
    <property type="match status" value="1"/>
</dbReference>
<reference evidence="9 10" key="1">
    <citation type="submission" date="2016-04" db="EMBL/GenBank/DDBJ databases">
        <title>A degradative enzymes factory behind the ericoid mycorrhizal symbiosis.</title>
        <authorList>
            <consortium name="DOE Joint Genome Institute"/>
            <person name="Martino E."/>
            <person name="Morin E."/>
            <person name="Grelet G."/>
            <person name="Kuo A."/>
            <person name="Kohler A."/>
            <person name="Daghino S."/>
            <person name="Barry K."/>
            <person name="Choi C."/>
            <person name="Cichocki N."/>
            <person name="Clum A."/>
            <person name="Copeland A."/>
            <person name="Hainaut M."/>
            <person name="Haridas S."/>
            <person name="Labutti K."/>
            <person name="Lindquist E."/>
            <person name="Lipzen A."/>
            <person name="Khouja H.-R."/>
            <person name="Murat C."/>
            <person name="Ohm R."/>
            <person name="Olson A."/>
            <person name="Spatafora J."/>
            <person name="Veneault-Fourrey C."/>
            <person name="Henrissat B."/>
            <person name="Grigoriev I."/>
            <person name="Martin F."/>
            <person name="Perotto S."/>
        </authorList>
    </citation>
    <scope>NUCLEOTIDE SEQUENCE [LARGE SCALE GENOMIC DNA]</scope>
    <source>
        <strain evidence="9 10">F</strain>
    </source>
</reference>
<dbReference type="InterPro" id="IPR018201">
    <property type="entry name" value="Ketoacyl_synth_AS"/>
</dbReference>
<dbReference type="Pfam" id="PF16073">
    <property type="entry name" value="SAT"/>
    <property type="match status" value="1"/>
</dbReference>
<dbReference type="PANTHER" id="PTHR43775">
    <property type="entry name" value="FATTY ACID SYNTHASE"/>
    <property type="match status" value="1"/>
</dbReference>
<dbReference type="InterPro" id="IPR049551">
    <property type="entry name" value="PKS_DH_C"/>
</dbReference>
<dbReference type="CDD" id="cd00833">
    <property type="entry name" value="PKS"/>
    <property type="match status" value="1"/>
</dbReference>
<accession>A0A2J6R8L3</accession>
<evidence type="ECO:0000259" key="8">
    <source>
        <dbReference type="PROSITE" id="PS52019"/>
    </source>
</evidence>
<dbReference type="GO" id="GO:0004312">
    <property type="term" value="F:fatty acid synthase activity"/>
    <property type="evidence" value="ECO:0007669"/>
    <property type="project" value="TreeGrafter"/>
</dbReference>
<dbReference type="Gene3D" id="1.10.1200.10">
    <property type="entry name" value="ACP-like"/>
    <property type="match status" value="2"/>
</dbReference>
<dbReference type="SMART" id="SM00823">
    <property type="entry name" value="PKS_PP"/>
    <property type="match status" value="2"/>
</dbReference>
<dbReference type="InterPro" id="IPR042104">
    <property type="entry name" value="PKS_dehydratase_sf"/>
</dbReference>
<dbReference type="Proteomes" id="UP000235786">
    <property type="component" value="Unassembled WGS sequence"/>
</dbReference>
<evidence type="ECO:0000256" key="4">
    <source>
        <dbReference type="PROSITE-ProRule" id="PRU01363"/>
    </source>
</evidence>
<evidence type="ECO:0000256" key="2">
    <source>
        <dbReference type="ARBA" id="ARBA00022553"/>
    </source>
</evidence>
<gene>
    <name evidence="9" type="ORF">L207DRAFT_534121</name>
</gene>
<dbReference type="GO" id="GO:0004315">
    <property type="term" value="F:3-oxoacyl-[acyl-carrier-protein] synthase activity"/>
    <property type="evidence" value="ECO:0007669"/>
    <property type="project" value="InterPro"/>
</dbReference>
<dbReference type="InterPro" id="IPR001031">
    <property type="entry name" value="Thioesterase"/>
</dbReference>
<dbReference type="InterPro" id="IPR020841">
    <property type="entry name" value="PKS_Beta-ketoAc_synthase_dom"/>
</dbReference>
<evidence type="ECO:0000313" key="9">
    <source>
        <dbReference type="EMBL" id="PMD34836.1"/>
    </source>
</evidence>
<dbReference type="Pfam" id="PF00550">
    <property type="entry name" value="PP-binding"/>
    <property type="match status" value="2"/>
</dbReference>
<evidence type="ECO:0000313" key="10">
    <source>
        <dbReference type="Proteomes" id="UP000235786"/>
    </source>
</evidence>
<dbReference type="SUPFAM" id="SSF52151">
    <property type="entry name" value="FabD/lysophospholipase-like"/>
    <property type="match status" value="1"/>
</dbReference>
<dbReference type="SMART" id="SM00827">
    <property type="entry name" value="PKS_AT"/>
    <property type="match status" value="1"/>
</dbReference>
<feature type="domain" description="PKS/mFAS DH" evidence="8">
    <location>
        <begin position="1286"/>
        <end position="1596"/>
    </location>
</feature>
<dbReference type="InterPro" id="IPR016035">
    <property type="entry name" value="Acyl_Trfase/lysoPLipase"/>
</dbReference>
<sequence length="2158" mass="235073">MDVILFGDQTVDPKQFLIKALRRKGSPLLSSFLEQVQVALQDEISVLPATCRKGLPAFSTPAELVERYNAAEQPNIAIESTLTCLAQLTHFIGYYEDFPLEYPQASTTHILGVCTGLLAASAIASSRSLTSLIPLAVQTLRIAFRLGSRVATVGQQVESQTSIPQTWSTVVLGMNAEDAGIALSEFNENHGLSHSNQLYISAESSMSVTISGSPSMRKLLFGTSLPFQNLQCREIPIRGPYHASHLFSQSDVDKIIDADITRHLNQYSLIHRLVVGLSSPTTPASALELFQQAVMEVLTRPVQWDSSLKACISNIRSSAVPGVRVLAMGPTALSNSLVSALKVGGGLQLSLEDGVSWLAQNRLPKGVSGDLRNSKIAIVGMAGRFPNAADHEAYWKLLEQGLDVHREIPPDRFDAQAHCDPTGKAKNKSHTPFGCFIDKPGLFDPRFFNMSPREAMQTDPMQRLALSTAYEAMEMSGFVADRTPSTQKHRIGTYYGQTSDDWREINAAQDIDTYFITGGVRAFGPGRINYHFGFSGPSFSIDTACSSSFAAIHLACTSLRAGDCDTVFTGGMNVLTNPDIFSGLSKGQFLSKTGSCKTYDDGADGYCRGDGVVTLILKRLDDAVLDKDPILGVISGISTNHSAEAVSITHPHAGAQKFLFQKVMDEAEVDVRSVNYVEMHGTGTQAGDGVEMDSVSTIFAPPLNSKIKRRPDQPLYVGSVKSNIGHGEAVSGACALVKVLLMLQKNMIPPHCGIKTKINQAFPSDLKDRNLNMAFKPTPFTRPADSPRYVFINNFSAAGGNTAMLLEDAPKKASLKPDCRSSHVVTVTAKSLSSFKGNVKRLLAWAKDQSDSSLPSLAYTTTARRAHYQYRLAFEAKNMQQVRETLNTFAEASRQPISSSKKPKVAFAFTGQGSHYIGMGKQLFKDVPQFRQDLEDYDHIACSHGLPSFIGLIDGTVQDLADISPVVTQLAIASSEMALAQLWKSWGLTPSAVIGHSLGEYAALQVAGVLSALDTILLVGRRAQLLVANCAVGTHGMLAVRASFATVESLISHIPVEKACINGPEDIVFSGTVDQIEQLRETLAAKGFKATKLNVPYAFHSAQVDTILEEFKAAAKSAVFHTPQIPVISTYTGSVVKESNVFGPEYLSRHCRESVNFLGGVNSAIQSGIVDEQTVWLEIGPHPVCSNMIKSILGKETIAVPCLNRNDDPWKTVASSLSTLFNVGVHIDWVEYHHAFAASLEVISMPSYAYDDKVYWIDYKGNWTLTKGEKIAPKEVKPSLSTTSVQKIIQEKVDADTAIVVAESDLAEPLLRKVIEGHLVNGVGLCPSTLYADMALTLCDYAYRTARPQAGKPFVNVGNMETHKPLVLNLEGSSPSQLIQIEANLDFTKGRGVINYRTVAPDGKLVDQAKCDVTYEDAAAWSSEWERRKFLVQTRVDMLKAGGKGIHQIQRGLVYKLFSALVQYDDKFRGMEEVIMNSDGLEATSKVVFQATNKDGNFFLSPYFIDSLCHITGFIMNANDAVDSKKNIYISHGWESLRFAKDIDQDKQYRSYVKMQHVPGGGKMVSGDVYVFDDVDEIVAVAGGVKFQCVPKALLDTLLSSKKATPSRPTPAPATKVKQQKTLQTTTKARTTQFTSKGPVEMEVTKKARTSTRINTQMPNNLTSKALLIIASEVGCETSELADPIALSDLGIDSLMSLSISGRFREELELEFQSSVFNEMETIGQLKSFMRKFETVSESPASSGYSTPDMMNSDISDYSECESELPELEDPVVQDLGETGGDSDLVQVIRSTIAEEMGVELEEISDNTDLSTMGMDSLMSLSILGALREKTGLTMHSDLLVENTSIEMIETSLGLRTVKARATAKKETSVSAKMTISAPRSAQTFSASSYPPATSVLLQGNPKTATRTLFVLPDGSGSATSYTTIPDIAPSSLKVYGLNCPFMTKPEQFTIGVAGVTQIYMAEIQRRQPKGPYLLAGWSAGGVLAYEMTRQLIAKGEKVEKLLLLDSPSPVGLEALPPMFHQYCKEIGLLGTGSTIKLPEWLLPHFASTVRELTNYSESLGDASQIDVSEMPPTVCIWARDGIVHKETDKKPDWDPSVRMPNSMHWLVNNRSNLGPCGWEKLVGNNVRCLSMPGNHFTMMRAPLTNELAACMKEGLEL</sequence>
<keyword evidence="1" id="KW-0596">Phosphopantetheine</keyword>
<evidence type="ECO:0000259" key="6">
    <source>
        <dbReference type="PROSITE" id="PS50075"/>
    </source>
</evidence>
<dbReference type="Pfam" id="PF00698">
    <property type="entry name" value="Acyl_transf_1"/>
    <property type="match status" value="1"/>
</dbReference>
<dbReference type="SUPFAM" id="SSF53901">
    <property type="entry name" value="Thiolase-like"/>
    <property type="match status" value="1"/>
</dbReference>
<evidence type="ECO:0000256" key="1">
    <source>
        <dbReference type="ARBA" id="ARBA00022450"/>
    </source>
</evidence>
<dbReference type="InterPro" id="IPR029058">
    <property type="entry name" value="AB_hydrolase_fold"/>
</dbReference>
<dbReference type="InterPro" id="IPR050091">
    <property type="entry name" value="PKS_NRPS_Biosynth_Enz"/>
</dbReference>
<dbReference type="InterPro" id="IPR030918">
    <property type="entry name" value="PT_fungal_PKS"/>
</dbReference>
<dbReference type="PANTHER" id="PTHR43775:SF37">
    <property type="entry name" value="SI:DKEY-61P9.11"/>
    <property type="match status" value="1"/>
</dbReference>
<dbReference type="InterPro" id="IPR016039">
    <property type="entry name" value="Thiolase-like"/>
</dbReference>
<dbReference type="STRING" id="1149755.A0A2J6R8L3"/>
<dbReference type="Gene3D" id="3.40.47.10">
    <property type="match status" value="1"/>
</dbReference>
<dbReference type="Pfam" id="PF02801">
    <property type="entry name" value="Ketoacyl-synt_C"/>
    <property type="match status" value="1"/>
</dbReference>